<dbReference type="Pfam" id="PF02412">
    <property type="entry name" value="TSP_3"/>
    <property type="match status" value="2"/>
</dbReference>
<dbReference type="InterPro" id="IPR028974">
    <property type="entry name" value="TSP_type-3_rpt"/>
</dbReference>
<name>A0ABT5EIE8_9BACT</name>
<proteinExistence type="predicted"/>
<dbReference type="EMBL" id="JAQNDO010000001">
    <property type="protein sequence ID" value="MDC0741586.1"/>
    <property type="molecule type" value="Genomic_DNA"/>
</dbReference>
<dbReference type="RefSeq" id="WP_271916908.1">
    <property type="nucleotide sequence ID" value="NZ_JAQNDO010000001.1"/>
</dbReference>
<dbReference type="Gene3D" id="4.10.1080.10">
    <property type="entry name" value="TSP type-3 repeat"/>
    <property type="match status" value="1"/>
</dbReference>
<evidence type="ECO:0000313" key="4">
    <source>
        <dbReference type="EMBL" id="MDC0741586.1"/>
    </source>
</evidence>
<feature type="compositionally biased region" description="Basic and acidic residues" evidence="2">
    <location>
        <begin position="375"/>
        <end position="388"/>
    </location>
</feature>
<feature type="region of interest" description="Disordered" evidence="2">
    <location>
        <begin position="336"/>
        <end position="416"/>
    </location>
</feature>
<reference evidence="4 5" key="1">
    <citation type="submission" date="2022-11" db="EMBL/GenBank/DDBJ databases">
        <title>Minimal conservation of predation-associated metabolite biosynthetic gene clusters underscores biosynthetic potential of Myxococcota including descriptions for ten novel species: Archangium lansinium sp. nov., Myxococcus landrumus sp. nov., Nannocystis bai.</title>
        <authorList>
            <person name="Ahearne A."/>
            <person name="Stevens C."/>
            <person name="Dowd S."/>
        </authorList>
    </citation>
    <scope>NUCLEOTIDE SEQUENCE [LARGE SCALE GENOMIC DNA]</scope>
    <source>
        <strain evidence="4 5">RJM3</strain>
    </source>
</reference>
<feature type="chain" id="PRO_5045917774" evidence="3">
    <location>
        <begin position="24"/>
        <end position="416"/>
    </location>
</feature>
<sequence length="416" mass="42815">MSSRVLGAAALGLSLLAPRPSHAQTSGGIALNQLDPAPAGDTFFSVPSPQTNGHLVPRGLVLFDYAHNPLVAALADGGTETSQRAIVGAQAFLHIGASLALWNRLLVSASFPLAVLQQGESPILGNTVFPSPTGVQAGDLRLGARIRLFGETEDAFQMAAGATLHAPTGPAGAFVGDNGVRLSPELLLGGRFWHVAWSAAVRPVFRTSDNPSTLSYGAGIAFLLLDDHLRIGPELSASTPLQEGLVRLGENRTIPRSLATNAELLLGIRGNAIGGLWVGAAVGPGLSEAIGTPTFRALGLVAWSPETPKPKSVAPKVTDTDGDGLIDTADACPHAFGEKSDVPGRNGCPKVDRDEDGVVDLDDVCPEEPGAASGDPKRFGCPPDRDGDNVPDAIDVCPDTKGEAEKNGCPTTPQGG</sequence>
<accession>A0ABT5EIE8</accession>
<dbReference type="InterPro" id="IPR003367">
    <property type="entry name" value="Thrombospondin_3-like_rpt"/>
</dbReference>
<evidence type="ECO:0000313" key="5">
    <source>
        <dbReference type="Proteomes" id="UP001221411"/>
    </source>
</evidence>
<evidence type="ECO:0000256" key="1">
    <source>
        <dbReference type="ARBA" id="ARBA00022729"/>
    </source>
</evidence>
<dbReference type="SUPFAM" id="SSF103647">
    <property type="entry name" value="TSP type-3 repeat"/>
    <property type="match status" value="1"/>
</dbReference>
<feature type="compositionally biased region" description="Acidic residues" evidence="2">
    <location>
        <begin position="354"/>
        <end position="366"/>
    </location>
</feature>
<keyword evidence="1 3" id="KW-0732">Signal</keyword>
<evidence type="ECO:0000256" key="3">
    <source>
        <dbReference type="SAM" id="SignalP"/>
    </source>
</evidence>
<dbReference type="Proteomes" id="UP001221411">
    <property type="component" value="Unassembled WGS sequence"/>
</dbReference>
<organism evidence="4 5">
    <name type="scientific">Polyangium mundeleinium</name>
    <dbReference type="NCBI Taxonomy" id="2995306"/>
    <lineage>
        <taxon>Bacteria</taxon>
        <taxon>Pseudomonadati</taxon>
        <taxon>Myxococcota</taxon>
        <taxon>Polyangia</taxon>
        <taxon>Polyangiales</taxon>
        <taxon>Polyangiaceae</taxon>
        <taxon>Polyangium</taxon>
    </lineage>
</organism>
<keyword evidence="5" id="KW-1185">Reference proteome</keyword>
<feature type="signal peptide" evidence="3">
    <location>
        <begin position="1"/>
        <end position="23"/>
    </location>
</feature>
<evidence type="ECO:0000256" key="2">
    <source>
        <dbReference type="SAM" id="MobiDB-lite"/>
    </source>
</evidence>
<gene>
    <name evidence="4" type="ORF">POL67_09535</name>
</gene>
<comment type="caution">
    <text evidence="4">The sequence shown here is derived from an EMBL/GenBank/DDBJ whole genome shotgun (WGS) entry which is preliminary data.</text>
</comment>
<protein>
    <submittedName>
        <fullName evidence="4">Thrombospondin type 3 repeat-containing protein</fullName>
    </submittedName>
</protein>